<evidence type="ECO:0000256" key="6">
    <source>
        <dbReference type="ARBA" id="ARBA00022777"/>
    </source>
</evidence>
<dbReference type="GO" id="GO:0008662">
    <property type="term" value="F:1-phosphofructokinase activity"/>
    <property type="evidence" value="ECO:0007669"/>
    <property type="project" value="UniProtKB-UniRule"/>
</dbReference>
<evidence type="ECO:0000313" key="14">
    <source>
        <dbReference type="EMBL" id="RBP39174.1"/>
    </source>
</evidence>
<keyword evidence="15" id="KW-1185">Reference proteome</keyword>
<dbReference type="PANTHER" id="PTHR46566:SF5">
    <property type="entry name" value="1-PHOSPHOFRUCTOKINASE"/>
    <property type="match status" value="1"/>
</dbReference>
<accession>A0A366HBZ8</accession>
<reference evidence="14 15" key="1">
    <citation type="submission" date="2018-06" db="EMBL/GenBank/DDBJ databases">
        <title>Genomic Encyclopedia of Type Strains, Phase IV (KMG-IV): sequencing the most valuable type-strain genomes for metagenomic binning, comparative biology and taxonomic classification.</title>
        <authorList>
            <person name="Goeker M."/>
        </authorList>
    </citation>
    <scope>NUCLEOTIDE SEQUENCE [LARGE SCALE GENOMIC DNA]</scope>
    <source>
        <strain evidence="14 15">DSM 25532</strain>
    </source>
</reference>
<comment type="catalytic activity">
    <reaction evidence="9 12">
        <text>beta-D-fructose 1-phosphate + ATP = beta-D-fructose 1,6-bisphosphate + ADP + H(+)</text>
        <dbReference type="Rhea" id="RHEA:14213"/>
        <dbReference type="ChEBI" id="CHEBI:15378"/>
        <dbReference type="ChEBI" id="CHEBI:30616"/>
        <dbReference type="ChEBI" id="CHEBI:32966"/>
        <dbReference type="ChEBI" id="CHEBI:138881"/>
        <dbReference type="ChEBI" id="CHEBI:456216"/>
        <dbReference type="EC" id="2.7.1.56"/>
    </reaction>
</comment>
<dbReference type="GO" id="GO:0005829">
    <property type="term" value="C:cytosol"/>
    <property type="evidence" value="ECO:0007669"/>
    <property type="project" value="TreeGrafter"/>
</dbReference>
<dbReference type="InterPro" id="IPR002139">
    <property type="entry name" value="Ribo/fructo_kinase"/>
</dbReference>
<dbReference type="InterPro" id="IPR011611">
    <property type="entry name" value="PfkB_dom"/>
</dbReference>
<dbReference type="InterPro" id="IPR022463">
    <property type="entry name" value="1-PFruKinase"/>
</dbReference>
<dbReference type="GO" id="GO:0005524">
    <property type="term" value="F:ATP binding"/>
    <property type="evidence" value="ECO:0007669"/>
    <property type="project" value="UniProtKB-UniRule"/>
</dbReference>
<keyword evidence="5 12" id="KW-0547">Nucleotide-binding</keyword>
<evidence type="ECO:0000313" key="15">
    <source>
        <dbReference type="Proteomes" id="UP000253426"/>
    </source>
</evidence>
<evidence type="ECO:0000259" key="13">
    <source>
        <dbReference type="Pfam" id="PF00294"/>
    </source>
</evidence>
<dbReference type="AlphaFoldDB" id="A0A366HBZ8"/>
<dbReference type="InterPro" id="IPR002173">
    <property type="entry name" value="Carboh/pur_kinase_PfkB_CS"/>
</dbReference>
<comment type="similarity">
    <text evidence="1 11">Belongs to the carbohydrate kinase PfkB family.</text>
</comment>
<protein>
    <recommendedName>
        <fullName evidence="3 12">1-phosphofructokinase</fullName>
        <shortName evidence="12">Fru1PK</shortName>
        <ecNumber evidence="2 12">2.7.1.56</ecNumber>
    </recommendedName>
    <alternativeName>
        <fullName evidence="8 12">Fructose 1-phosphate kinase</fullName>
    </alternativeName>
</protein>
<evidence type="ECO:0000256" key="7">
    <source>
        <dbReference type="ARBA" id="ARBA00022840"/>
    </source>
</evidence>
<dbReference type="SUPFAM" id="SSF53613">
    <property type="entry name" value="Ribokinase-like"/>
    <property type="match status" value="1"/>
</dbReference>
<organism evidence="14 15">
    <name type="scientific">Roseimicrobium gellanilyticum</name>
    <dbReference type="NCBI Taxonomy" id="748857"/>
    <lineage>
        <taxon>Bacteria</taxon>
        <taxon>Pseudomonadati</taxon>
        <taxon>Verrucomicrobiota</taxon>
        <taxon>Verrucomicrobiia</taxon>
        <taxon>Verrucomicrobiales</taxon>
        <taxon>Verrucomicrobiaceae</taxon>
        <taxon>Roseimicrobium</taxon>
    </lineage>
</organism>
<dbReference type="EMBL" id="QNRR01000010">
    <property type="protein sequence ID" value="RBP39174.1"/>
    <property type="molecule type" value="Genomic_DNA"/>
</dbReference>
<evidence type="ECO:0000256" key="4">
    <source>
        <dbReference type="ARBA" id="ARBA00022679"/>
    </source>
</evidence>
<dbReference type="NCBIfam" id="TIGR03168">
    <property type="entry name" value="1-PFK"/>
    <property type="match status" value="1"/>
</dbReference>
<dbReference type="CDD" id="cd01164">
    <property type="entry name" value="FruK_PfkB_like"/>
    <property type="match status" value="1"/>
</dbReference>
<comment type="function">
    <text evidence="12">Catalyzes the ATP-dependent phosphorylation of fructose-l-phosphate to fructose-l,6-bisphosphate.</text>
</comment>
<dbReference type="PANTHER" id="PTHR46566">
    <property type="entry name" value="1-PHOSPHOFRUCTOKINASE-RELATED"/>
    <property type="match status" value="1"/>
</dbReference>
<evidence type="ECO:0000256" key="10">
    <source>
        <dbReference type="PIRNR" id="PIRNR000535"/>
    </source>
</evidence>
<sequence length="310" mass="32771">MSGLEVVTLTLNPAVDCTVTIPGFAAGAVNRVRSMQHRAGGKGVNVALALAGMGHRVAVTGFLGEENRILFDQAFRESQVADYFVHLAGSTRVGIKIVDVEKNQTTDINFPGLMPPSNAMRLLRSGMEQLGASWFVLSGSLPEGMDVAIYQSLIRSLRQRGCKVALDTSGTPLRHALEAGPQIIKPNIEELSTLMGARLDTREQVATAARDILQQHGVELVVVSMGAEGALFVTANECLTAVPPTMEVRSTVGAGDAMVAGIISGALRGLSLADQARLATASSMRVLARNSNSAHTVPDLEPLMSKVMIT</sequence>
<evidence type="ECO:0000256" key="3">
    <source>
        <dbReference type="ARBA" id="ARBA00013596"/>
    </source>
</evidence>
<dbReference type="NCBIfam" id="TIGR03828">
    <property type="entry name" value="pfkB"/>
    <property type="match status" value="1"/>
</dbReference>
<evidence type="ECO:0000256" key="5">
    <source>
        <dbReference type="ARBA" id="ARBA00022741"/>
    </source>
</evidence>
<dbReference type="EC" id="2.7.1.56" evidence="2 12"/>
<dbReference type="RefSeq" id="WP_113960932.1">
    <property type="nucleotide sequence ID" value="NZ_QNRR01000010.1"/>
</dbReference>
<keyword evidence="6 11" id="KW-0418">Kinase</keyword>
<dbReference type="Proteomes" id="UP000253426">
    <property type="component" value="Unassembled WGS sequence"/>
</dbReference>
<dbReference type="OrthoDB" id="9801219at2"/>
<comment type="caution">
    <text evidence="14">The sequence shown here is derived from an EMBL/GenBank/DDBJ whole genome shotgun (WGS) entry which is preliminary data.</text>
</comment>
<evidence type="ECO:0000256" key="11">
    <source>
        <dbReference type="RuleBase" id="RU003704"/>
    </source>
</evidence>
<evidence type="ECO:0000256" key="8">
    <source>
        <dbReference type="ARBA" id="ARBA00032802"/>
    </source>
</evidence>
<dbReference type="Gene3D" id="3.40.1190.20">
    <property type="match status" value="1"/>
</dbReference>
<proteinExistence type="inferred from homology"/>
<evidence type="ECO:0000256" key="12">
    <source>
        <dbReference type="RuleBase" id="RU369061"/>
    </source>
</evidence>
<dbReference type="PROSITE" id="PS00584">
    <property type="entry name" value="PFKB_KINASES_2"/>
    <property type="match status" value="1"/>
</dbReference>
<dbReference type="GO" id="GO:0016052">
    <property type="term" value="P:carbohydrate catabolic process"/>
    <property type="evidence" value="ECO:0007669"/>
    <property type="project" value="UniProtKB-ARBA"/>
</dbReference>
<gene>
    <name evidence="14" type="ORF">DES53_110198</name>
</gene>
<feature type="domain" description="Carbohydrate kinase PfkB" evidence="13">
    <location>
        <begin position="14"/>
        <end position="289"/>
    </location>
</feature>
<name>A0A366HBZ8_9BACT</name>
<keyword evidence="7 12" id="KW-0067">ATP-binding</keyword>
<dbReference type="GO" id="GO:0044281">
    <property type="term" value="P:small molecule metabolic process"/>
    <property type="evidence" value="ECO:0007669"/>
    <property type="project" value="UniProtKB-ARBA"/>
</dbReference>
<evidence type="ECO:0000256" key="2">
    <source>
        <dbReference type="ARBA" id="ARBA00012131"/>
    </source>
</evidence>
<dbReference type="PRINTS" id="PR00990">
    <property type="entry name" value="RIBOKINASE"/>
</dbReference>
<evidence type="ECO:0000256" key="1">
    <source>
        <dbReference type="ARBA" id="ARBA00010688"/>
    </source>
</evidence>
<dbReference type="InterPro" id="IPR029056">
    <property type="entry name" value="Ribokinase-like"/>
</dbReference>
<keyword evidence="4 10" id="KW-0808">Transferase</keyword>
<dbReference type="PIRSF" id="PIRSF000535">
    <property type="entry name" value="1PFK/6PFK/LacC"/>
    <property type="match status" value="1"/>
</dbReference>
<dbReference type="Pfam" id="PF00294">
    <property type="entry name" value="PfkB"/>
    <property type="match status" value="1"/>
</dbReference>
<dbReference type="FunFam" id="3.40.1190.20:FF:000001">
    <property type="entry name" value="Phosphofructokinase"/>
    <property type="match status" value="1"/>
</dbReference>
<evidence type="ECO:0000256" key="9">
    <source>
        <dbReference type="ARBA" id="ARBA00047745"/>
    </source>
</evidence>
<dbReference type="InterPro" id="IPR017583">
    <property type="entry name" value="Tagatose/fructose_Pkinase"/>
</dbReference>